<dbReference type="Proteomes" id="UP000025227">
    <property type="component" value="Unplaced"/>
</dbReference>
<sequence length="549" mass="61462">MLPIENLRPSIAKHSSFSSGITTPNGEVTRSLRRLSSIPADFCCSICMNIFRKPSMLTCGHSFCAECIEHWLNENVSCPTCRTDTHTPIRNIALEQVVEEFQLSKESRVRFSKQANGCEPSGYASLNAFLRRQAYRASRRRTRFSINGPEILVDGPGSSTEALPATSREASYRSLGSLPRVDLDMSEDDLLCDAKPVTFRRRFLRDGRKSVSGRDVHLSIAYDSENSDVAVISPFKRASLFRRSICAIRKSVSRRHRRRDVQGLSESGGFTNEETVASREFEEPVSSSVEPIIVADGDMTKTKKSKWKRFFSFKLRKVHPTRGNDKNEQSSFGHLCVYSGFGRSFERIHPGDEIAIAVFGSRGVGKTSLLDNATLSCEGRHGIAPLGLTERMRLGGRNNHSEYRFAHMTSITVETRHRTLVIDLIDAEFEDDHSVVHTSYMRAADATFLLYSCSDSASLLAAMSIHRQLAAIIDCPKPCVLLANVMGGTSQRYVTREMGERTARNIRATYLETNLLMQDGIVLKAVEHLCREVLRKRRNADGKDVCSIM</sequence>
<evidence type="ECO:0000256" key="4">
    <source>
        <dbReference type="PROSITE-ProRule" id="PRU00175"/>
    </source>
</evidence>
<dbReference type="InterPro" id="IPR027417">
    <property type="entry name" value="P-loop_NTPase"/>
</dbReference>
<name>A0A7I5EBU2_HAECO</name>
<keyword evidence="2 4" id="KW-0863">Zinc-finger</keyword>
<dbReference type="GO" id="GO:0003924">
    <property type="term" value="F:GTPase activity"/>
    <property type="evidence" value="ECO:0007669"/>
    <property type="project" value="InterPro"/>
</dbReference>
<keyword evidence="3" id="KW-0862">Zinc</keyword>
<accession>A0A7I5EBU2</accession>
<dbReference type="OMA" id="RRSICAI"/>
<dbReference type="Pfam" id="PF00097">
    <property type="entry name" value="zf-C3HC4"/>
    <property type="match status" value="1"/>
</dbReference>
<evidence type="ECO:0000259" key="5">
    <source>
        <dbReference type="PROSITE" id="PS50089"/>
    </source>
</evidence>
<dbReference type="GO" id="GO:0005525">
    <property type="term" value="F:GTP binding"/>
    <property type="evidence" value="ECO:0007669"/>
    <property type="project" value="InterPro"/>
</dbReference>
<reference evidence="7" key="1">
    <citation type="submission" date="2020-12" db="UniProtKB">
        <authorList>
            <consortium name="WormBaseParasite"/>
        </authorList>
    </citation>
    <scope>IDENTIFICATION</scope>
    <source>
        <strain evidence="7">MHco3</strain>
    </source>
</reference>
<dbReference type="PROSITE" id="PS00518">
    <property type="entry name" value="ZF_RING_1"/>
    <property type="match status" value="1"/>
</dbReference>
<keyword evidence="1" id="KW-0479">Metal-binding</keyword>
<dbReference type="GO" id="GO:0004842">
    <property type="term" value="F:ubiquitin-protein transferase activity"/>
    <property type="evidence" value="ECO:0007669"/>
    <property type="project" value="InterPro"/>
</dbReference>
<dbReference type="PROSITE" id="PS50089">
    <property type="entry name" value="ZF_RING_2"/>
    <property type="match status" value="1"/>
</dbReference>
<dbReference type="Gene3D" id="3.40.50.300">
    <property type="entry name" value="P-loop containing nucleotide triphosphate hydrolases"/>
    <property type="match status" value="1"/>
</dbReference>
<dbReference type="PROSITE" id="PS51419">
    <property type="entry name" value="RAB"/>
    <property type="match status" value="1"/>
</dbReference>
<dbReference type="AlphaFoldDB" id="A0A7I5EBU2"/>
<organism evidence="6 7">
    <name type="scientific">Haemonchus contortus</name>
    <name type="common">Barber pole worm</name>
    <dbReference type="NCBI Taxonomy" id="6289"/>
    <lineage>
        <taxon>Eukaryota</taxon>
        <taxon>Metazoa</taxon>
        <taxon>Ecdysozoa</taxon>
        <taxon>Nematoda</taxon>
        <taxon>Chromadorea</taxon>
        <taxon>Rhabditida</taxon>
        <taxon>Rhabditina</taxon>
        <taxon>Rhabditomorpha</taxon>
        <taxon>Strongyloidea</taxon>
        <taxon>Trichostrongylidae</taxon>
        <taxon>Haemonchus</taxon>
    </lineage>
</organism>
<dbReference type="InterPro" id="IPR017907">
    <property type="entry name" value="Znf_RING_CS"/>
</dbReference>
<dbReference type="Gene3D" id="3.30.40.10">
    <property type="entry name" value="Zinc/RING finger domain, C3HC4 (zinc finger)"/>
    <property type="match status" value="1"/>
</dbReference>
<dbReference type="SUPFAM" id="SSF52540">
    <property type="entry name" value="P-loop containing nucleoside triphosphate hydrolases"/>
    <property type="match status" value="1"/>
</dbReference>
<dbReference type="WBParaSite" id="HCON_00128540-00001">
    <property type="protein sequence ID" value="HCON_00128540-00001"/>
    <property type="gene ID" value="HCON_00128540"/>
</dbReference>
<dbReference type="InterPro" id="IPR013083">
    <property type="entry name" value="Znf_RING/FYVE/PHD"/>
</dbReference>
<dbReference type="InterPro" id="IPR018957">
    <property type="entry name" value="Znf_C3HC4_RING-type"/>
</dbReference>
<dbReference type="Pfam" id="PF00071">
    <property type="entry name" value="Ras"/>
    <property type="match status" value="1"/>
</dbReference>
<dbReference type="PROSITE" id="PS51421">
    <property type="entry name" value="RAS"/>
    <property type="match status" value="1"/>
</dbReference>
<dbReference type="SUPFAM" id="SSF57850">
    <property type="entry name" value="RING/U-box"/>
    <property type="match status" value="1"/>
</dbReference>
<keyword evidence="6" id="KW-1185">Reference proteome</keyword>
<protein>
    <submittedName>
        <fullName evidence="7">RING-type domain-containing protein</fullName>
    </submittedName>
</protein>
<dbReference type="GO" id="GO:0016567">
    <property type="term" value="P:protein ubiquitination"/>
    <property type="evidence" value="ECO:0007669"/>
    <property type="project" value="InterPro"/>
</dbReference>
<evidence type="ECO:0000256" key="2">
    <source>
        <dbReference type="ARBA" id="ARBA00022771"/>
    </source>
</evidence>
<dbReference type="PANTHER" id="PTHR23327:SF51">
    <property type="entry name" value="TRANSCRIPTIONAL REGULATOR OF YEAST FORM ADHERENCE 3"/>
    <property type="match status" value="1"/>
</dbReference>
<dbReference type="OrthoDB" id="8062037at2759"/>
<dbReference type="SMART" id="SM00184">
    <property type="entry name" value="RING"/>
    <property type="match status" value="1"/>
</dbReference>
<evidence type="ECO:0000256" key="3">
    <source>
        <dbReference type="ARBA" id="ARBA00022833"/>
    </source>
</evidence>
<evidence type="ECO:0000313" key="6">
    <source>
        <dbReference type="Proteomes" id="UP000025227"/>
    </source>
</evidence>
<dbReference type="InterPro" id="IPR001841">
    <property type="entry name" value="Znf_RING"/>
</dbReference>
<dbReference type="PANTHER" id="PTHR23327">
    <property type="entry name" value="RING FINGER PROTEIN 127"/>
    <property type="match status" value="1"/>
</dbReference>
<dbReference type="InterPro" id="IPR001806">
    <property type="entry name" value="Small_GTPase"/>
</dbReference>
<dbReference type="SMART" id="SM00173">
    <property type="entry name" value="RAS"/>
    <property type="match status" value="1"/>
</dbReference>
<evidence type="ECO:0000313" key="7">
    <source>
        <dbReference type="WBParaSite" id="HCON_00128540-00001"/>
    </source>
</evidence>
<dbReference type="GO" id="GO:0008270">
    <property type="term" value="F:zinc ion binding"/>
    <property type="evidence" value="ECO:0007669"/>
    <property type="project" value="UniProtKB-KW"/>
</dbReference>
<feature type="domain" description="RING-type" evidence="5">
    <location>
        <begin position="44"/>
        <end position="82"/>
    </location>
</feature>
<dbReference type="SMART" id="SM00504">
    <property type="entry name" value="Ubox"/>
    <property type="match status" value="1"/>
</dbReference>
<proteinExistence type="predicted"/>
<evidence type="ECO:0000256" key="1">
    <source>
        <dbReference type="ARBA" id="ARBA00022723"/>
    </source>
</evidence>
<dbReference type="InterPro" id="IPR003613">
    <property type="entry name" value="Ubox_domain"/>
</dbReference>